<evidence type="ECO:0000256" key="2">
    <source>
        <dbReference type="ARBA" id="ARBA00022741"/>
    </source>
</evidence>
<evidence type="ECO:0000256" key="3">
    <source>
        <dbReference type="ARBA" id="ARBA00022777"/>
    </source>
</evidence>
<dbReference type="Pfam" id="PF00781">
    <property type="entry name" value="DAGK_cat"/>
    <property type="match status" value="1"/>
</dbReference>
<dbReference type="OrthoDB" id="9815110at2"/>
<reference evidence="6 7" key="1">
    <citation type="submission" date="2019-02" db="EMBL/GenBank/DDBJ databases">
        <title>Deep-cultivation of Planctomycetes and their phenomic and genomic characterization uncovers novel biology.</title>
        <authorList>
            <person name="Wiegand S."/>
            <person name="Jogler M."/>
            <person name="Boedeker C."/>
            <person name="Pinto D."/>
            <person name="Vollmers J."/>
            <person name="Rivas-Marin E."/>
            <person name="Kohn T."/>
            <person name="Peeters S.H."/>
            <person name="Heuer A."/>
            <person name="Rast P."/>
            <person name="Oberbeckmann S."/>
            <person name="Bunk B."/>
            <person name="Jeske O."/>
            <person name="Meyerdierks A."/>
            <person name="Storesund J.E."/>
            <person name="Kallscheuer N."/>
            <person name="Luecker S."/>
            <person name="Lage O.M."/>
            <person name="Pohl T."/>
            <person name="Merkel B.J."/>
            <person name="Hornburger P."/>
            <person name="Mueller R.-W."/>
            <person name="Bruemmer F."/>
            <person name="Labrenz M."/>
            <person name="Spormann A.M."/>
            <person name="Op den Camp H."/>
            <person name="Overmann J."/>
            <person name="Amann R."/>
            <person name="Jetten M.S.M."/>
            <person name="Mascher T."/>
            <person name="Medema M.H."/>
            <person name="Devos D.P."/>
            <person name="Kaster A.-K."/>
            <person name="Ovreas L."/>
            <person name="Rohde M."/>
            <person name="Galperin M.Y."/>
            <person name="Jogler C."/>
        </authorList>
    </citation>
    <scope>NUCLEOTIDE SEQUENCE [LARGE SCALE GENOMIC DNA]</scope>
    <source>
        <strain evidence="6 7">SV_7m_r</strain>
    </source>
</reference>
<evidence type="ECO:0000256" key="1">
    <source>
        <dbReference type="ARBA" id="ARBA00022679"/>
    </source>
</evidence>
<dbReference type="GO" id="GO:0005886">
    <property type="term" value="C:plasma membrane"/>
    <property type="evidence" value="ECO:0007669"/>
    <property type="project" value="TreeGrafter"/>
</dbReference>
<dbReference type="InterPro" id="IPR001206">
    <property type="entry name" value="Diacylglycerol_kinase_cat_dom"/>
</dbReference>
<sequence length="302" mass="33154">MDSEVLLFTSPKAGSGAGRQEIPRLRERLTQAGIAHQCLSDPQELRQRIQSCRQRDVSRPTVIAVGGDGTICLVAENSDDQTPLLPMPMGTENLLARYLGQSNRAEDVMQTLQHGQTRRFDAGRANGKLFLIMATVGFDAEVVRRVHLRRKGHIQKLSYLKPILQTISRYRFPKLQVTRFDRDDTEIDTQQVGWAMVFNLPCYGGGLRVAPHAVGNDGQLDLVTFSYAGLASSLGYVAAVAAGVHRRWAAVGQHTVEKVTITAAGRVAYELDGDYAGRLPLTIETVPQRVLLMSKSADDSVG</sequence>
<keyword evidence="3 6" id="KW-0418">Kinase</keyword>
<keyword evidence="2" id="KW-0547">Nucleotide-binding</keyword>
<dbReference type="EMBL" id="CP036272">
    <property type="protein sequence ID" value="QDT58831.1"/>
    <property type="molecule type" value="Genomic_DNA"/>
</dbReference>
<evidence type="ECO:0000259" key="5">
    <source>
        <dbReference type="PROSITE" id="PS50146"/>
    </source>
</evidence>
<evidence type="ECO:0000313" key="6">
    <source>
        <dbReference type="EMBL" id="QDT58831.1"/>
    </source>
</evidence>
<protein>
    <submittedName>
        <fullName evidence="6">Diacylglycerol kinase</fullName>
        <ecNumber evidence="6">2.7.1.107</ecNumber>
    </submittedName>
</protein>
<dbReference type="GO" id="GO:0005524">
    <property type="term" value="F:ATP binding"/>
    <property type="evidence" value="ECO:0007669"/>
    <property type="project" value="UniProtKB-KW"/>
</dbReference>
<dbReference type="AlphaFoldDB" id="A0A517SRS3"/>
<dbReference type="InterPro" id="IPR050187">
    <property type="entry name" value="Lipid_Phosphate_FormReg"/>
</dbReference>
<dbReference type="Proteomes" id="UP000315003">
    <property type="component" value="Chromosome"/>
</dbReference>
<keyword evidence="4" id="KW-0067">ATP-binding</keyword>
<dbReference type="Pfam" id="PF19279">
    <property type="entry name" value="YegS_C"/>
    <property type="match status" value="1"/>
</dbReference>
<keyword evidence="1 6" id="KW-0808">Transferase</keyword>
<dbReference type="InterPro" id="IPR017438">
    <property type="entry name" value="ATP-NAD_kinase_N"/>
</dbReference>
<dbReference type="Gene3D" id="2.60.200.40">
    <property type="match status" value="1"/>
</dbReference>
<dbReference type="PANTHER" id="PTHR12358:SF106">
    <property type="entry name" value="LIPID KINASE YEGS"/>
    <property type="match status" value="1"/>
</dbReference>
<dbReference type="Gene3D" id="3.40.50.10330">
    <property type="entry name" value="Probable inorganic polyphosphate/atp-NAD kinase, domain 1"/>
    <property type="match status" value="1"/>
</dbReference>
<keyword evidence="7" id="KW-1185">Reference proteome</keyword>
<evidence type="ECO:0000256" key="4">
    <source>
        <dbReference type="ARBA" id="ARBA00022840"/>
    </source>
</evidence>
<feature type="domain" description="DAGKc" evidence="5">
    <location>
        <begin position="1"/>
        <end position="129"/>
    </location>
</feature>
<dbReference type="InterPro" id="IPR016064">
    <property type="entry name" value="NAD/diacylglycerol_kinase_sf"/>
</dbReference>
<dbReference type="RefSeq" id="WP_145270284.1">
    <property type="nucleotide sequence ID" value="NZ_CP036272.1"/>
</dbReference>
<dbReference type="GO" id="GO:0004143">
    <property type="term" value="F:ATP-dependent diacylglycerol kinase activity"/>
    <property type="evidence" value="ECO:0007669"/>
    <property type="project" value="UniProtKB-EC"/>
</dbReference>
<gene>
    <name evidence="6" type="primary">dagK</name>
    <name evidence="6" type="ORF">SV7mr_13320</name>
</gene>
<dbReference type="SUPFAM" id="SSF111331">
    <property type="entry name" value="NAD kinase/diacylglycerol kinase-like"/>
    <property type="match status" value="1"/>
</dbReference>
<dbReference type="PROSITE" id="PS50146">
    <property type="entry name" value="DAGK"/>
    <property type="match status" value="1"/>
</dbReference>
<dbReference type="PANTHER" id="PTHR12358">
    <property type="entry name" value="SPHINGOSINE KINASE"/>
    <property type="match status" value="1"/>
</dbReference>
<dbReference type="EC" id="2.7.1.107" evidence="6"/>
<evidence type="ECO:0000313" key="7">
    <source>
        <dbReference type="Proteomes" id="UP000315003"/>
    </source>
</evidence>
<dbReference type="InterPro" id="IPR045540">
    <property type="entry name" value="YegS/DAGK_C"/>
</dbReference>
<accession>A0A517SRS3</accession>
<name>A0A517SRS3_9BACT</name>
<organism evidence="6 7">
    <name type="scientific">Stieleria bergensis</name>
    <dbReference type="NCBI Taxonomy" id="2528025"/>
    <lineage>
        <taxon>Bacteria</taxon>
        <taxon>Pseudomonadati</taxon>
        <taxon>Planctomycetota</taxon>
        <taxon>Planctomycetia</taxon>
        <taxon>Pirellulales</taxon>
        <taxon>Pirellulaceae</taxon>
        <taxon>Stieleria</taxon>
    </lineage>
</organism>
<proteinExistence type="predicted"/>